<accession>A0A9X1UD49</accession>
<keyword evidence="1" id="KW-1133">Transmembrane helix</keyword>
<protein>
    <submittedName>
        <fullName evidence="2">Uncharacterized protein</fullName>
    </submittedName>
</protein>
<keyword evidence="1" id="KW-0812">Transmembrane</keyword>
<keyword evidence="1" id="KW-0472">Membrane</keyword>
<name>A0A9X1UD49_9BURK</name>
<dbReference type="AlphaFoldDB" id="A0A9X1UD49"/>
<gene>
    <name evidence="2" type="ORF">L5014_02540</name>
</gene>
<dbReference type="RefSeq" id="WP_238462000.1">
    <property type="nucleotide sequence ID" value="NZ_JAKLJA010000001.1"/>
</dbReference>
<organism evidence="2 3">
    <name type="scientific">Paraburkholderia tagetis</name>
    <dbReference type="NCBI Taxonomy" id="2913261"/>
    <lineage>
        <taxon>Bacteria</taxon>
        <taxon>Pseudomonadati</taxon>
        <taxon>Pseudomonadota</taxon>
        <taxon>Betaproteobacteria</taxon>
        <taxon>Burkholderiales</taxon>
        <taxon>Burkholderiaceae</taxon>
        <taxon>Paraburkholderia</taxon>
    </lineage>
</organism>
<dbReference type="EMBL" id="JAKLJA010000001">
    <property type="protein sequence ID" value="MCG5072249.1"/>
    <property type="molecule type" value="Genomic_DNA"/>
</dbReference>
<feature type="transmembrane region" description="Helical" evidence="1">
    <location>
        <begin position="24"/>
        <end position="48"/>
    </location>
</feature>
<evidence type="ECO:0000256" key="1">
    <source>
        <dbReference type="SAM" id="Phobius"/>
    </source>
</evidence>
<keyword evidence="3" id="KW-1185">Reference proteome</keyword>
<dbReference type="Proteomes" id="UP001139308">
    <property type="component" value="Unassembled WGS sequence"/>
</dbReference>
<proteinExistence type="predicted"/>
<comment type="caution">
    <text evidence="2">The sequence shown here is derived from an EMBL/GenBank/DDBJ whole genome shotgun (WGS) entry which is preliminary data.</text>
</comment>
<feature type="transmembrane region" description="Helical" evidence="1">
    <location>
        <begin position="68"/>
        <end position="86"/>
    </location>
</feature>
<reference evidence="2" key="1">
    <citation type="submission" date="2022-01" db="EMBL/GenBank/DDBJ databases">
        <title>Genome sequence and assembly of Parabukholderia sp. RG36.</title>
        <authorList>
            <person name="Chhetri G."/>
        </authorList>
    </citation>
    <scope>NUCLEOTIDE SEQUENCE</scope>
    <source>
        <strain evidence="2">RG36</strain>
    </source>
</reference>
<evidence type="ECO:0000313" key="2">
    <source>
        <dbReference type="EMBL" id="MCG5072249.1"/>
    </source>
</evidence>
<evidence type="ECO:0000313" key="3">
    <source>
        <dbReference type="Proteomes" id="UP001139308"/>
    </source>
</evidence>
<sequence length="111" mass="12776">MNHPGTPQQAIEVLFTIHRQLAELLVWTIFAALHLVVAVVLLWAIWYWRLQPADVASFLRTTARTAPFRLLAFVGVSFGAMLLLYLKGYRKIATWAIQRFLFAPLYARYGK</sequence>